<protein>
    <submittedName>
        <fullName evidence="1">Uncharacterized protein</fullName>
    </submittedName>
</protein>
<dbReference type="Pfam" id="PF00016">
    <property type="entry name" value="RuBisCO_large"/>
    <property type="match status" value="1"/>
</dbReference>
<name>A0ABP0PWV5_9DINO</name>
<dbReference type="Proteomes" id="UP001642484">
    <property type="component" value="Unassembled WGS sequence"/>
</dbReference>
<organism evidence="1 2">
    <name type="scientific">Durusdinium trenchii</name>
    <dbReference type="NCBI Taxonomy" id="1381693"/>
    <lineage>
        <taxon>Eukaryota</taxon>
        <taxon>Sar</taxon>
        <taxon>Alveolata</taxon>
        <taxon>Dinophyceae</taxon>
        <taxon>Suessiales</taxon>
        <taxon>Symbiodiniaceae</taxon>
        <taxon>Durusdinium</taxon>
    </lineage>
</organism>
<dbReference type="SUPFAM" id="SSF51649">
    <property type="entry name" value="RuBisCo, C-terminal domain"/>
    <property type="match status" value="1"/>
</dbReference>
<dbReference type="InterPro" id="IPR000685">
    <property type="entry name" value="RuBisCO_lsu_C"/>
</dbReference>
<gene>
    <name evidence="1" type="ORF">CCMP2556_LOCUS39098</name>
</gene>
<sequence length="169" mass="18679">MKDLELGVDADLRSRWRLQPVVTGQVPSGPSESKSASNSTTNANICTSDDFTKSVDALVSYIDPDNEEMKIVVNVLWRILGRSTTNCGLVVGTLIKPKLGLQPFGEAFYFFWQGGDFIKNDEPQGNQSLCQMNECMLIWPGHEGILHATRQETEAPNSSLPTSLRMTQT</sequence>
<dbReference type="EMBL" id="CAXAMN010023651">
    <property type="protein sequence ID" value="CAK9079399.1"/>
    <property type="molecule type" value="Genomic_DNA"/>
</dbReference>
<reference evidence="1 2" key="1">
    <citation type="submission" date="2024-02" db="EMBL/GenBank/DDBJ databases">
        <authorList>
            <person name="Chen Y."/>
            <person name="Shah S."/>
            <person name="Dougan E. K."/>
            <person name="Thang M."/>
            <person name="Chan C."/>
        </authorList>
    </citation>
    <scope>NUCLEOTIDE SEQUENCE [LARGE SCALE GENOMIC DNA]</scope>
</reference>
<keyword evidence="2" id="KW-1185">Reference proteome</keyword>
<evidence type="ECO:0000313" key="1">
    <source>
        <dbReference type="EMBL" id="CAK9079399.1"/>
    </source>
</evidence>
<evidence type="ECO:0000313" key="2">
    <source>
        <dbReference type="Proteomes" id="UP001642484"/>
    </source>
</evidence>
<accession>A0ABP0PWV5</accession>
<dbReference type="InterPro" id="IPR020878">
    <property type="entry name" value="RuBisCo_large_chain_AS"/>
</dbReference>
<dbReference type="InterPro" id="IPR036376">
    <property type="entry name" value="RuBisCO_lsu_C_sf"/>
</dbReference>
<dbReference type="PROSITE" id="PS00157">
    <property type="entry name" value="RUBISCO_LARGE"/>
    <property type="match status" value="1"/>
</dbReference>
<proteinExistence type="predicted"/>
<dbReference type="Gene3D" id="3.20.20.110">
    <property type="entry name" value="Ribulose bisphosphate carboxylase, large subunit, C-terminal domain"/>
    <property type="match status" value="1"/>
</dbReference>
<comment type="caution">
    <text evidence="1">The sequence shown here is derived from an EMBL/GenBank/DDBJ whole genome shotgun (WGS) entry which is preliminary data.</text>
</comment>